<dbReference type="Pfam" id="PF13430">
    <property type="entry name" value="DUF4112"/>
    <property type="match status" value="1"/>
</dbReference>
<dbReference type="Proteomes" id="UP000307173">
    <property type="component" value="Unassembled WGS sequence"/>
</dbReference>
<keyword evidence="1" id="KW-0472">Membrane</keyword>
<keyword evidence="3" id="KW-1185">Reference proteome</keyword>
<dbReference type="InterPro" id="IPR025187">
    <property type="entry name" value="DUF4112"/>
</dbReference>
<keyword evidence="1" id="KW-1133">Transmembrane helix</keyword>
<proteinExistence type="predicted"/>
<dbReference type="EMBL" id="SELW01000283">
    <property type="protein sequence ID" value="TID29574.1"/>
    <property type="molecule type" value="Genomic_DNA"/>
</dbReference>
<dbReference type="PANTHER" id="PTHR35519">
    <property type="entry name" value="MEMBRANE PROTEINS"/>
    <property type="match status" value="1"/>
</dbReference>
<organism evidence="2 3">
    <name type="scientific">Pichia inconspicua</name>
    <dbReference type="NCBI Taxonomy" id="52247"/>
    <lineage>
        <taxon>Eukaryota</taxon>
        <taxon>Fungi</taxon>
        <taxon>Dikarya</taxon>
        <taxon>Ascomycota</taxon>
        <taxon>Saccharomycotina</taxon>
        <taxon>Pichiomycetes</taxon>
        <taxon>Pichiales</taxon>
        <taxon>Pichiaceae</taxon>
        <taxon>Pichia</taxon>
    </lineage>
</organism>
<dbReference type="PANTHER" id="PTHR35519:SF2">
    <property type="entry name" value="PH DOMAIN PROTEIN"/>
    <property type="match status" value="1"/>
</dbReference>
<evidence type="ECO:0000256" key="1">
    <source>
        <dbReference type="SAM" id="Phobius"/>
    </source>
</evidence>
<accession>A0A4T0X4A1</accession>
<evidence type="ECO:0000313" key="2">
    <source>
        <dbReference type="EMBL" id="TID29574.1"/>
    </source>
</evidence>
<gene>
    <name evidence="2" type="ORF">CANINC_001848</name>
</gene>
<protein>
    <submittedName>
        <fullName evidence="2">Uncharacterized protein</fullName>
    </submittedName>
</protein>
<reference evidence="2 3" key="1">
    <citation type="journal article" date="2019" name="Front. Genet.">
        <title>Whole-Genome Sequencing of the Opportunistic Yeast Pathogen Candida inconspicua Uncovers Its Hybrid Origin.</title>
        <authorList>
            <person name="Mixao V."/>
            <person name="Hansen A.P."/>
            <person name="Saus E."/>
            <person name="Boekhout T."/>
            <person name="Lass-Florl C."/>
            <person name="Gabaldon T."/>
        </authorList>
    </citation>
    <scope>NUCLEOTIDE SEQUENCE [LARGE SCALE GENOMIC DNA]</scope>
    <source>
        <strain evidence="2 3">CBS 180</strain>
    </source>
</reference>
<sequence>MFVIDQIVRLVCVKVFGTARPKLLKFGNGGVNGDTYDPYFELVNDKLVPREPPAELAENAKTDIKKIKDMCYWMDESFMGINVSSFMNRIFGVKQVAAIEEIEQESNPDIAVPRFKSRRFGIGFGPMIQLFPFIGNYIVLMLNLWVFYCMLTVGLGFTVVRTENGKFFKIKRYGETFLNLKDVGVMAFNVIVDYGIGLIPFVSFFVSILHRSSSRNLAVFWQALDRKYSKMN</sequence>
<evidence type="ECO:0000313" key="3">
    <source>
        <dbReference type="Proteomes" id="UP000307173"/>
    </source>
</evidence>
<keyword evidence="1" id="KW-0812">Transmembrane</keyword>
<name>A0A4T0X4A1_9ASCO</name>
<feature type="transmembrane region" description="Helical" evidence="1">
    <location>
        <begin position="145"/>
        <end position="162"/>
    </location>
</feature>
<feature type="transmembrane region" description="Helical" evidence="1">
    <location>
        <begin position="183"/>
        <end position="209"/>
    </location>
</feature>
<comment type="caution">
    <text evidence="2">The sequence shown here is derived from an EMBL/GenBank/DDBJ whole genome shotgun (WGS) entry which is preliminary data.</text>
</comment>
<dbReference type="AlphaFoldDB" id="A0A4T0X4A1"/>
<dbReference type="OrthoDB" id="3997138at2759"/>